<dbReference type="InterPro" id="IPR003586">
    <property type="entry name" value="Hint_dom_C"/>
</dbReference>
<evidence type="ECO:0000313" key="3">
    <source>
        <dbReference type="Proteomes" id="UP000005737"/>
    </source>
</evidence>
<dbReference type="EMBL" id="JH597775">
    <property type="protein sequence ID" value="EHQ04617.1"/>
    <property type="molecule type" value="Genomic_DNA"/>
</dbReference>
<protein>
    <submittedName>
        <fullName evidence="2">Peptidase protein</fullName>
    </submittedName>
</protein>
<sequence>MKSPTAKAIAEHNERMAMSGGYRLPVKMVSFTNDNTGNREASVLLAEDLPGAMTIETVEVLPGKETVYNLSVEDAHSYFVGEDGVLVHNEPYALNFHKGTAVMSSVEIQKARKSDTLVFQGRTYKRYVDKSGNVFFVYQNATTGAYSLVKITDYGTIVATNPYDATKVQEYCANGELVGVNKLKEGQVMLDWSGSPKTDSTGNVQVAGPGARLPTMTAVNSLFDPNRPNVIKGVTYPPGHGGIDQFTKGGGDLEGKYPSVAVSPGVVKQVGSDGRGNYVIISHGDGVETTYMHNTNVLVKPGQPVAAGQVVAISGNTGLSTGPHLHFELNIGYGARDKKINPIKFNWDEHERRQNAKPQIKAK</sequence>
<dbReference type="SMART" id="SM00305">
    <property type="entry name" value="HintC"/>
    <property type="match status" value="1"/>
</dbReference>
<dbReference type="PANTHER" id="PTHR21666">
    <property type="entry name" value="PEPTIDASE-RELATED"/>
    <property type="match status" value="1"/>
</dbReference>
<dbReference type="NCBIfam" id="TIGR01443">
    <property type="entry name" value="intein_Cterm"/>
    <property type="match status" value="1"/>
</dbReference>
<dbReference type="Gene3D" id="2.70.70.10">
    <property type="entry name" value="Glucose Permease (Domain IIA)"/>
    <property type="match status" value="1"/>
</dbReference>
<dbReference type="RefSeq" id="WP_002775835.1">
    <property type="nucleotide sequence ID" value="NZ_JH597775.1"/>
</dbReference>
<dbReference type="SUPFAM" id="SSF51261">
    <property type="entry name" value="Duplicated hybrid motif"/>
    <property type="match status" value="1"/>
</dbReference>
<dbReference type="PROSITE" id="PS50818">
    <property type="entry name" value="INTEIN_C_TER"/>
    <property type="match status" value="1"/>
</dbReference>
<organism evidence="2 3">
    <name type="scientific">Leptonema illini DSM 21528</name>
    <dbReference type="NCBI Taxonomy" id="929563"/>
    <lineage>
        <taxon>Bacteria</taxon>
        <taxon>Pseudomonadati</taxon>
        <taxon>Spirochaetota</taxon>
        <taxon>Spirochaetia</taxon>
        <taxon>Leptospirales</taxon>
        <taxon>Leptospiraceae</taxon>
        <taxon>Leptonema</taxon>
    </lineage>
</organism>
<keyword evidence="3" id="KW-1185">Reference proteome</keyword>
<dbReference type="InterPro" id="IPR016047">
    <property type="entry name" value="M23ase_b-sheet_dom"/>
</dbReference>
<dbReference type="InterPro" id="IPR011055">
    <property type="entry name" value="Dup_hybrid_motif"/>
</dbReference>
<evidence type="ECO:0000259" key="1">
    <source>
        <dbReference type="SMART" id="SM00305"/>
    </source>
</evidence>
<proteinExistence type="predicted"/>
<gene>
    <name evidence="2" type="ORF">Lepil_4139</name>
</gene>
<dbReference type="SUPFAM" id="SSF51294">
    <property type="entry name" value="Hedgehog/intein (Hint) domain"/>
    <property type="match status" value="1"/>
</dbReference>
<dbReference type="Pfam" id="PF01551">
    <property type="entry name" value="Peptidase_M23"/>
    <property type="match status" value="1"/>
</dbReference>
<feature type="domain" description="Hint" evidence="1">
    <location>
        <begin position="47"/>
        <end position="97"/>
    </location>
</feature>
<evidence type="ECO:0000313" key="2">
    <source>
        <dbReference type="EMBL" id="EHQ04617.1"/>
    </source>
</evidence>
<dbReference type="InterPro" id="IPR050570">
    <property type="entry name" value="Cell_wall_metabolism_enzyme"/>
</dbReference>
<dbReference type="PANTHER" id="PTHR21666:SF270">
    <property type="entry name" value="MUREIN HYDROLASE ACTIVATOR ENVC"/>
    <property type="match status" value="1"/>
</dbReference>
<dbReference type="Proteomes" id="UP000005737">
    <property type="component" value="Unassembled WGS sequence"/>
</dbReference>
<dbReference type="CDD" id="cd12797">
    <property type="entry name" value="M23_peptidase"/>
    <property type="match status" value="1"/>
</dbReference>
<name>H2CLK6_9LEPT</name>
<dbReference type="InterPro" id="IPR030934">
    <property type="entry name" value="Intein_C"/>
</dbReference>
<dbReference type="GO" id="GO:0004222">
    <property type="term" value="F:metalloendopeptidase activity"/>
    <property type="evidence" value="ECO:0007669"/>
    <property type="project" value="TreeGrafter"/>
</dbReference>
<dbReference type="STRING" id="183.GCA_002009735_00356"/>
<dbReference type="InterPro" id="IPR036844">
    <property type="entry name" value="Hint_dom_sf"/>
</dbReference>
<dbReference type="Gene3D" id="2.170.16.10">
    <property type="entry name" value="Hedgehog/Intein (Hint) domain"/>
    <property type="match status" value="1"/>
</dbReference>
<dbReference type="HOGENOM" id="CLU_787051_0_0_12"/>
<dbReference type="AlphaFoldDB" id="H2CLK6"/>
<accession>H2CLK6</accession>
<reference evidence="2 3" key="1">
    <citation type="submission" date="2011-10" db="EMBL/GenBank/DDBJ databases">
        <title>The Improved High-Quality Draft genome of Leptonema illini DSM 21528.</title>
        <authorList>
            <consortium name="US DOE Joint Genome Institute (JGI-PGF)"/>
            <person name="Lucas S."/>
            <person name="Copeland A."/>
            <person name="Lapidus A."/>
            <person name="Glavina del Rio T."/>
            <person name="Dalin E."/>
            <person name="Tice H."/>
            <person name="Bruce D."/>
            <person name="Goodwin L."/>
            <person name="Pitluck S."/>
            <person name="Peters L."/>
            <person name="Mikhailova N."/>
            <person name="Held B."/>
            <person name="Kyrpides N."/>
            <person name="Mavromatis K."/>
            <person name="Ivanova N."/>
            <person name="Markowitz V."/>
            <person name="Cheng J.-F."/>
            <person name="Hugenholtz P."/>
            <person name="Woyke T."/>
            <person name="Wu D."/>
            <person name="Gronow S."/>
            <person name="Wellnitz S."/>
            <person name="Brambilla E.-M."/>
            <person name="Klenk H.-P."/>
            <person name="Eisen J.A."/>
        </authorList>
    </citation>
    <scope>NUCLEOTIDE SEQUENCE [LARGE SCALE GENOMIC DNA]</scope>
    <source>
        <strain evidence="2 3">DSM 21528</strain>
    </source>
</reference>